<dbReference type="VEuPathDB" id="FungiDB:CPSG_07269"/>
<evidence type="ECO:0000313" key="1">
    <source>
        <dbReference type="EMBL" id="EFW16219.1"/>
    </source>
</evidence>
<dbReference type="AlphaFoldDB" id="E9DBR7"/>
<evidence type="ECO:0000313" key="2">
    <source>
        <dbReference type="Proteomes" id="UP000002497"/>
    </source>
</evidence>
<protein>
    <submittedName>
        <fullName evidence="1">Predicted protein</fullName>
    </submittedName>
</protein>
<organism evidence="2">
    <name type="scientific">Coccidioides posadasii (strain RMSCC 757 / Silveira)</name>
    <name type="common">Valley fever fungus</name>
    <dbReference type="NCBI Taxonomy" id="443226"/>
    <lineage>
        <taxon>Eukaryota</taxon>
        <taxon>Fungi</taxon>
        <taxon>Dikarya</taxon>
        <taxon>Ascomycota</taxon>
        <taxon>Pezizomycotina</taxon>
        <taxon>Eurotiomycetes</taxon>
        <taxon>Eurotiomycetidae</taxon>
        <taxon>Onygenales</taxon>
        <taxon>Onygenaceae</taxon>
        <taxon>Coccidioides</taxon>
    </lineage>
</organism>
<sequence>MNCECPLNRVSNRDDEVVSMDKAANNLLQNSFSLKVLELTISLGGKPSWVAMICCNRKRPGKPGSHDPELKKQHCVSQVLKTINKISAGHGSRQRKTKRQNALIHAVIDESLVRKESLHPNSADATLVELAIVNASRVADIWLYQESAEYLRRHLQNAAMTTTLCTAVWKRNPYIYLKISSDLTSYQSRFYPGIIPP</sequence>
<name>E9DBR7_COCPS</name>
<dbReference type="Proteomes" id="UP000002497">
    <property type="component" value="Unassembled WGS sequence"/>
</dbReference>
<gene>
    <name evidence="1" type="ORF">CPSG_07269</name>
</gene>
<accession>E9DBR7</accession>
<keyword evidence="2" id="KW-1185">Reference proteome</keyword>
<dbReference type="HOGENOM" id="CLU_1384045_0_0_1"/>
<dbReference type="EMBL" id="GL636498">
    <property type="protein sequence ID" value="EFW16219.1"/>
    <property type="molecule type" value="Genomic_DNA"/>
</dbReference>
<reference evidence="2" key="2">
    <citation type="submission" date="2010-03" db="EMBL/GenBank/DDBJ databases">
        <title>The genome sequence of Coccidioides posadasii strain Silveira.</title>
        <authorList>
            <consortium name="The Broad Institute Genome Sequencing Center for Infectious Disease"/>
            <person name="Neafsey D."/>
            <person name="Orbach M."/>
            <person name="Henn M.R."/>
            <person name="Cole G.T."/>
            <person name="Galgiani J."/>
            <person name="Gardner M.J."/>
            <person name="Kirkland T.N."/>
            <person name="Taylor J.W."/>
            <person name="Young S.K."/>
            <person name="Zeng Q."/>
            <person name="Koehrsen M."/>
            <person name="Alvarado L."/>
            <person name="Berlin A."/>
            <person name="Borenstein D."/>
            <person name="Chapman S.B."/>
            <person name="Chen Z."/>
            <person name="Engels R."/>
            <person name="Freedman E."/>
            <person name="Gellesch M."/>
            <person name="Goldberg J."/>
            <person name="Griggs A."/>
            <person name="Gujja S."/>
            <person name="Heilman E."/>
            <person name="Heiman D."/>
            <person name="Howarth C."/>
            <person name="Jen D."/>
            <person name="Larson L."/>
            <person name="Mehta T."/>
            <person name="Neiman D."/>
            <person name="Park D."/>
            <person name="Pearson M."/>
            <person name="Richards J."/>
            <person name="Roberts A."/>
            <person name="Saif S."/>
            <person name="Shea T."/>
            <person name="Shenoy N."/>
            <person name="Sisk P."/>
            <person name="Stolte C."/>
            <person name="Sykes S."/>
            <person name="Walk T."/>
            <person name="White J."/>
            <person name="Yandava C."/>
            <person name="Haas B."/>
            <person name="Nusbaum C."/>
            <person name="Birren B."/>
        </authorList>
    </citation>
    <scope>NUCLEOTIDE SEQUENCE [LARGE SCALE GENOMIC DNA]</scope>
    <source>
        <strain evidence="2">RMSCC 757 / Silveira</strain>
    </source>
</reference>
<reference evidence="2" key="1">
    <citation type="journal article" date="2010" name="Genome Res.">
        <title>Population genomic sequencing of Coccidioides fungi reveals recent hybridization and transposon control.</title>
        <authorList>
            <person name="Neafsey D.E."/>
            <person name="Barker B.M."/>
            <person name="Sharpton T.J."/>
            <person name="Stajich J.E."/>
            <person name="Park D.J."/>
            <person name="Whiston E."/>
            <person name="Hung C.-Y."/>
            <person name="McMahan C."/>
            <person name="White J."/>
            <person name="Sykes S."/>
            <person name="Heiman D."/>
            <person name="Young S."/>
            <person name="Zeng Q."/>
            <person name="Abouelleil A."/>
            <person name="Aftuck L."/>
            <person name="Bessette D."/>
            <person name="Brown A."/>
            <person name="FitzGerald M."/>
            <person name="Lui A."/>
            <person name="Macdonald J.P."/>
            <person name="Priest M."/>
            <person name="Orbach M.J."/>
            <person name="Galgiani J.N."/>
            <person name="Kirkland T.N."/>
            <person name="Cole G.T."/>
            <person name="Birren B.W."/>
            <person name="Henn M.R."/>
            <person name="Taylor J.W."/>
            <person name="Rounsley S.D."/>
        </authorList>
    </citation>
    <scope>NUCLEOTIDE SEQUENCE [LARGE SCALE GENOMIC DNA]</scope>
    <source>
        <strain evidence="2">RMSCC 757 / Silveira</strain>
    </source>
</reference>
<proteinExistence type="predicted"/>